<keyword evidence="9 10" id="KW-0961">Cell wall biogenesis/degradation</keyword>
<comment type="caution">
    <text evidence="14">The sequence shown here is derived from an EMBL/GenBank/DDBJ whole genome shotgun (WGS) entry which is preliminary data.</text>
</comment>
<dbReference type="NCBIfam" id="TIGR01143">
    <property type="entry name" value="murF"/>
    <property type="match status" value="1"/>
</dbReference>
<evidence type="ECO:0000313" key="15">
    <source>
        <dbReference type="Proteomes" id="UP000287857"/>
    </source>
</evidence>
<dbReference type="InterPro" id="IPR035911">
    <property type="entry name" value="MurE/MurF_N"/>
</dbReference>
<dbReference type="SUPFAM" id="SSF53244">
    <property type="entry name" value="MurD-like peptide ligases, peptide-binding domain"/>
    <property type="match status" value="1"/>
</dbReference>
<comment type="similarity">
    <text evidence="10">Belongs to the MurCDEF family. MurF subfamily.</text>
</comment>
<dbReference type="UniPathway" id="UPA00219"/>
<evidence type="ECO:0000256" key="5">
    <source>
        <dbReference type="ARBA" id="ARBA00022840"/>
    </source>
</evidence>
<dbReference type="InterPro" id="IPR005863">
    <property type="entry name" value="UDP-N-AcMur_synth"/>
</dbReference>
<reference evidence="14 15" key="1">
    <citation type="submission" date="2017-05" db="EMBL/GenBank/DDBJ databases">
        <title>Vagococcus spp. assemblies.</title>
        <authorList>
            <person name="Gulvik C.A."/>
        </authorList>
    </citation>
    <scope>NUCLEOTIDE SEQUENCE [LARGE SCALE GENOMIC DNA]</scope>
    <source>
        <strain evidence="14 15">SS1995</strain>
    </source>
</reference>
<dbReference type="Gene3D" id="3.90.190.20">
    <property type="entry name" value="Mur ligase, C-terminal domain"/>
    <property type="match status" value="1"/>
</dbReference>
<dbReference type="EC" id="6.3.2.10" evidence="10 11"/>
<dbReference type="InterPro" id="IPR013221">
    <property type="entry name" value="Mur_ligase_cen"/>
</dbReference>
<organism evidence="14 15">
    <name type="scientific">Vagococcus vulneris</name>
    <dbReference type="NCBI Taxonomy" id="1977869"/>
    <lineage>
        <taxon>Bacteria</taxon>
        <taxon>Bacillati</taxon>
        <taxon>Bacillota</taxon>
        <taxon>Bacilli</taxon>
        <taxon>Lactobacillales</taxon>
        <taxon>Enterococcaceae</taxon>
        <taxon>Vagococcus</taxon>
    </lineage>
</organism>
<dbReference type="InterPro" id="IPR036565">
    <property type="entry name" value="Mur-like_cat_sf"/>
</dbReference>
<dbReference type="RefSeq" id="WP_125984112.1">
    <property type="nucleotide sequence ID" value="NZ_NGJS01000009.1"/>
</dbReference>
<evidence type="ECO:0000259" key="12">
    <source>
        <dbReference type="Pfam" id="PF02875"/>
    </source>
</evidence>
<dbReference type="GO" id="GO:0009252">
    <property type="term" value="P:peptidoglycan biosynthetic process"/>
    <property type="evidence" value="ECO:0007669"/>
    <property type="project" value="UniProtKB-UniRule"/>
</dbReference>
<feature type="domain" description="Mur ligase C-terminal" evidence="12">
    <location>
        <begin position="314"/>
        <end position="439"/>
    </location>
</feature>
<dbReference type="AlphaFoldDB" id="A0A429ZXG6"/>
<dbReference type="SUPFAM" id="SSF63418">
    <property type="entry name" value="MurE/MurF N-terminal domain"/>
    <property type="match status" value="1"/>
</dbReference>
<evidence type="ECO:0000256" key="7">
    <source>
        <dbReference type="ARBA" id="ARBA00022984"/>
    </source>
</evidence>
<comment type="subcellular location">
    <subcellularLocation>
        <location evidence="10 11">Cytoplasm</location>
    </subcellularLocation>
</comment>
<evidence type="ECO:0000256" key="1">
    <source>
        <dbReference type="ARBA" id="ARBA00022490"/>
    </source>
</evidence>
<dbReference type="GO" id="GO:0071555">
    <property type="term" value="P:cell wall organization"/>
    <property type="evidence" value="ECO:0007669"/>
    <property type="project" value="UniProtKB-KW"/>
</dbReference>
<dbReference type="SUPFAM" id="SSF53623">
    <property type="entry name" value="MurD-like peptide ligases, catalytic domain"/>
    <property type="match status" value="1"/>
</dbReference>
<keyword evidence="3 10" id="KW-0132">Cell division</keyword>
<keyword evidence="1 10" id="KW-0963">Cytoplasm</keyword>
<feature type="domain" description="Mur ligase central" evidence="13">
    <location>
        <begin position="106"/>
        <end position="290"/>
    </location>
</feature>
<comment type="catalytic activity">
    <reaction evidence="10">
        <text>UDP-N-acetyl-alpha-D-muramoyl-L-alanyl-gamma-D-glutamyl-L-lysine + D-alanyl-D-alanine + ATP = UDP-N-acetyl-alpha-D-muramoyl-L-alanyl-gamma-D-glutamyl-L-lysyl-D-alanyl-D-alanine + ADP + phosphate + H(+)</text>
        <dbReference type="Rhea" id="RHEA:16085"/>
        <dbReference type="ChEBI" id="CHEBI:15378"/>
        <dbReference type="ChEBI" id="CHEBI:30616"/>
        <dbReference type="ChEBI" id="CHEBI:43474"/>
        <dbReference type="ChEBI" id="CHEBI:57822"/>
        <dbReference type="ChEBI" id="CHEBI:70758"/>
        <dbReference type="ChEBI" id="CHEBI:83903"/>
        <dbReference type="ChEBI" id="CHEBI:456216"/>
        <dbReference type="EC" id="6.3.2.10"/>
    </reaction>
</comment>
<evidence type="ECO:0000256" key="11">
    <source>
        <dbReference type="RuleBase" id="RU004136"/>
    </source>
</evidence>
<comment type="function">
    <text evidence="10 11">Involved in cell wall formation. Catalyzes the final step in the synthesis of UDP-N-acetylmuramoyl-pentapeptide, the precursor of murein.</text>
</comment>
<keyword evidence="4 10" id="KW-0547">Nucleotide-binding</keyword>
<gene>
    <name evidence="10" type="primary">murF</name>
    <name evidence="14" type="ORF">CBF37_07330</name>
</gene>
<dbReference type="Pfam" id="PF08245">
    <property type="entry name" value="Mur_ligase_M"/>
    <property type="match status" value="1"/>
</dbReference>
<keyword evidence="6 10" id="KW-0133">Cell shape</keyword>
<dbReference type="GO" id="GO:0008360">
    <property type="term" value="P:regulation of cell shape"/>
    <property type="evidence" value="ECO:0007669"/>
    <property type="project" value="UniProtKB-KW"/>
</dbReference>
<evidence type="ECO:0000256" key="9">
    <source>
        <dbReference type="ARBA" id="ARBA00023316"/>
    </source>
</evidence>
<dbReference type="Gene3D" id="3.40.1190.10">
    <property type="entry name" value="Mur-like, catalytic domain"/>
    <property type="match status" value="1"/>
</dbReference>
<dbReference type="InterPro" id="IPR051046">
    <property type="entry name" value="MurCDEF_CellWall_CoF430Synth"/>
</dbReference>
<dbReference type="Pfam" id="PF02875">
    <property type="entry name" value="Mur_ligase_C"/>
    <property type="match status" value="1"/>
</dbReference>
<evidence type="ECO:0000313" key="14">
    <source>
        <dbReference type="EMBL" id="RST98579.1"/>
    </source>
</evidence>
<dbReference type="EMBL" id="NGJS01000009">
    <property type="protein sequence ID" value="RST98579.1"/>
    <property type="molecule type" value="Genomic_DNA"/>
</dbReference>
<dbReference type="GO" id="GO:0008766">
    <property type="term" value="F:UDP-N-acetylmuramoylalanyl-D-glutamyl-2,6-diaminopimelate-D-alanyl-D-alanine ligase activity"/>
    <property type="evidence" value="ECO:0007669"/>
    <property type="project" value="RHEA"/>
</dbReference>
<dbReference type="OrthoDB" id="9801978at2"/>
<name>A0A429ZXG6_9ENTE</name>
<evidence type="ECO:0000256" key="10">
    <source>
        <dbReference type="HAMAP-Rule" id="MF_02019"/>
    </source>
</evidence>
<evidence type="ECO:0000256" key="2">
    <source>
        <dbReference type="ARBA" id="ARBA00022598"/>
    </source>
</evidence>
<dbReference type="GO" id="GO:0051301">
    <property type="term" value="P:cell division"/>
    <property type="evidence" value="ECO:0007669"/>
    <property type="project" value="UniProtKB-KW"/>
</dbReference>
<dbReference type="GO" id="GO:0005737">
    <property type="term" value="C:cytoplasm"/>
    <property type="evidence" value="ECO:0007669"/>
    <property type="project" value="UniProtKB-SubCell"/>
</dbReference>
<feature type="binding site" evidence="10">
    <location>
        <begin position="108"/>
        <end position="114"/>
    </location>
    <ligand>
        <name>ATP</name>
        <dbReference type="ChEBI" id="CHEBI:30616"/>
    </ligand>
</feature>
<comment type="pathway">
    <text evidence="10 11">Cell wall biogenesis; peptidoglycan biosynthesis.</text>
</comment>
<dbReference type="HAMAP" id="MF_02019">
    <property type="entry name" value="MurF"/>
    <property type="match status" value="1"/>
</dbReference>
<dbReference type="InterPro" id="IPR004101">
    <property type="entry name" value="Mur_ligase_C"/>
</dbReference>
<keyword evidence="15" id="KW-1185">Reference proteome</keyword>
<evidence type="ECO:0000256" key="8">
    <source>
        <dbReference type="ARBA" id="ARBA00023306"/>
    </source>
</evidence>
<keyword evidence="5 10" id="KW-0067">ATP-binding</keyword>
<dbReference type="PANTHER" id="PTHR43024:SF1">
    <property type="entry name" value="UDP-N-ACETYLMURAMOYL-TRIPEPTIDE--D-ALANYL-D-ALANINE LIGASE"/>
    <property type="match status" value="1"/>
</dbReference>
<dbReference type="Gene3D" id="3.40.1390.10">
    <property type="entry name" value="MurE/MurF, N-terminal domain"/>
    <property type="match status" value="1"/>
</dbReference>
<accession>A0A429ZXG6</accession>
<dbReference type="GO" id="GO:0047480">
    <property type="term" value="F:UDP-N-acetylmuramoyl-tripeptide-D-alanyl-D-alanine ligase activity"/>
    <property type="evidence" value="ECO:0007669"/>
    <property type="project" value="UniProtKB-UniRule"/>
</dbReference>
<evidence type="ECO:0000256" key="6">
    <source>
        <dbReference type="ARBA" id="ARBA00022960"/>
    </source>
</evidence>
<dbReference type="GO" id="GO:0005524">
    <property type="term" value="F:ATP binding"/>
    <property type="evidence" value="ECO:0007669"/>
    <property type="project" value="UniProtKB-UniRule"/>
</dbReference>
<dbReference type="InterPro" id="IPR036615">
    <property type="entry name" value="Mur_ligase_C_dom_sf"/>
</dbReference>
<protein>
    <recommendedName>
        <fullName evidence="10 11">UDP-N-acetylmuramoyl-tripeptide--D-alanyl-D-alanine ligase</fullName>
        <ecNumber evidence="10 11">6.3.2.10</ecNumber>
    </recommendedName>
    <alternativeName>
        <fullName evidence="10">D-alanyl-D-alanine-adding enzyme</fullName>
    </alternativeName>
</protein>
<evidence type="ECO:0000256" key="3">
    <source>
        <dbReference type="ARBA" id="ARBA00022618"/>
    </source>
</evidence>
<keyword evidence="8 10" id="KW-0131">Cell cycle</keyword>
<keyword evidence="2 10" id="KW-0436">Ligase</keyword>
<comment type="catalytic activity">
    <reaction evidence="11">
        <text>D-alanyl-D-alanine + UDP-N-acetyl-alpha-D-muramoyl-L-alanyl-gamma-D-glutamyl-meso-2,6-diaminopimelate + ATP = UDP-N-acetyl-alpha-D-muramoyl-L-alanyl-gamma-D-glutamyl-meso-2,6-diaminopimeloyl-D-alanyl-D-alanine + ADP + phosphate + H(+)</text>
        <dbReference type="Rhea" id="RHEA:28374"/>
        <dbReference type="ChEBI" id="CHEBI:15378"/>
        <dbReference type="ChEBI" id="CHEBI:30616"/>
        <dbReference type="ChEBI" id="CHEBI:43474"/>
        <dbReference type="ChEBI" id="CHEBI:57822"/>
        <dbReference type="ChEBI" id="CHEBI:61386"/>
        <dbReference type="ChEBI" id="CHEBI:83905"/>
        <dbReference type="ChEBI" id="CHEBI:456216"/>
        <dbReference type="EC" id="6.3.2.10"/>
    </reaction>
</comment>
<proteinExistence type="inferred from homology"/>
<dbReference type="Proteomes" id="UP000287857">
    <property type="component" value="Unassembled WGS sequence"/>
</dbReference>
<evidence type="ECO:0000259" key="13">
    <source>
        <dbReference type="Pfam" id="PF08245"/>
    </source>
</evidence>
<dbReference type="PANTHER" id="PTHR43024">
    <property type="entry name" value="UDP-N-ACETYLMURAMOYL-TRIPEPTIDE--D-ALANYL-D-ALANINE LIGASE"/>
    <property type="match status" value="1"/>
</dbReference>
<sequence>MMLTIDQIIEAVSPLYISTSCQTQSIQSVEFDTRKVVKDSLFIPLKGERDGHEFIPQAFENGAVLTLSERKLSENIPYLQVADSLAALQQLAKWYLKKINPKVIAVTGSNGKTTTKDMTAAILNTSYATYKTQGNYNNHIGLPYTVLHMPADTEMLVLEMGMDHKGEIDVLSMIGQPDIAAITLIGESHIEYLGSRRGIAESKMEIINGMSDKGTLIIPNDEPLLKELIMDLKQTVETFGMDTEATISGTIVASKKNQTSFTTSLFPGPVFTIPVLGTYNVKNALIAILIGYHCDISVEKIQEGLTHFDLTKNRTEWLHSSNGVEILSDVYNANPTATRLVLDTFSQLAANGRRIIVLGDMLELGSDSKKMHAALAEHIPHEKIQRVFLYGKDMEALYQELLPVFNESVTWYASEQKTDLIEAVQEYVLPKDMVFIKGSNGMKLIDVVNKLREV</sequence>
<keyword evidence="7 10" id="KW-0573">Peptidoglycan synthesis</keyword>
<evidence type="ECO:0000256" key="4">
    <source>
        <dbReference type="ARBA" id="ARBA00022741"/>
    </source>
</evidence>